<dbReference type="EMBL" id="JAFJYH010000169">
    <property type="protein sequence ID" value="KAG4416946.1"/>
    <property type="molecule type" value="Genomic_DNA"/>
</dbReference>
<feature type="coiled-coil region" evidence="1">
    <location>
        <begin position="233"/>
        <end position="267"/>
    </location>
</feature>
<sequence length="385" mass="44226">MPSTNKDEAAKPEKATAKTQIAGMHQSMKNIRAALRTFDGQLKGMGDKIDKEVFERDDAIIANTNLSNENDQLYAQMEDERRVYVKHYDSLMEDHAELKDDKKRLDLENEALKVKVKSLEEDKTVRGELQKQVEEKNEKIETLEDKLKAATTELEHLKGVERKFILELDKNAEKDTLIQQLKEDAKVQASKLEKMQELEEQLQMKTQEHGGVLRWPGALYVKVTEGRTVNMALESSKKEALNKSEAQAELENEIQRLRTELIEPQEKAMQQEIDQEAAKEENGMLKNRIWNHIKNHQLPRKCQRKLEKDEKLKEPLTMLGSSVRMAYLRYEGGGIDEHEIMHKIVDTVAYSKNPQVDAALYQTGTLSVEADGHLFVELYGVPVFV</sequence>
<organism evidence="3 4">
    <name type="scientific">Cadophora malorum</name>
    <dbReference type="NCBI Taxonomy" id="108018"/>
    <lineage>
        <taxon>Eukaryota</taxon>
        <taxon>Fungi</taxon>
        <taxon>Dikarya</taxon>
        <taxon>Ascomycota</taxon>
        <taxon>Pezizomycotina</taxon>
        <taxon>Leotiomycetes</taxon>
        <taxon>Helotiales</taxon>
        <taxon>Ploettnerulaceae</taxon>
        <taxon>Cadophora</taxon>
    </lineage>
</organism>
<evidence type="ECO:0000256" key="2">
    <source>
        <dbReference type="SAM" id="MobiDB-lite"/>
    </source>
</evidence>
<comment type="caution">
    <text evidence="3">The sequence shown here is derived from an EMBL/GenBank/DDBJ whole genome shotgun (WGS) entry which is preliminary data.</text>
</comment>
<dbReference type="Proteomes" id="UP000664132">
    <property type="component" value="Unassembled WGS sequence"/>
</dbReference>
<keyword evidence="1" id="KW-0175">Coiled coil</keyword>
<feature type="region of interest" description="Disordered" evidence="2">
    <location>
        <begin position="1"/>
        <end position="25"/>
    </location>
</feature>
<accession>A0A8H7TDN6</accession>
<keyword evidence="4" id="KW-1185">Reference proteome</keyword>
<evidence type="ECO:0000256" key="1">
    <source>
        <dbReference type="SAM" id="Coils"/>
    </source>
</evidence>
<name>A0A8H7TDN6_9HELO</name>
<reference evidence="3" key="1">
    <citation type="submission" date="2021-02" db="EMBL/GenBank/DDBJ databases">
        <title>Genome sequence Cadophora malorum strain M34.</title>
        <authorList>
            <person name="Stefanovic E."/>
            <person name="Vu D."/>
            <person name="Scully C."/>
            <person name="Dijksterhuis J."/>
            <person name="Roader J."/>
            <person name="Houbraken J."/>
        </authorList>
    </citation>
    <scope>NUCLEOTIDE SEQUENCE</scope>
    <source>
        <strain evidence="3">M34</strain>
    </source>
</reference>
<evidence type="ECO:0000313" key="3">
    <source>
        <dbReference type="EMBL" id="KAG4416946.1"/>
    </source>
</evidence>
<gene>
    <name evidence="3" type="ORF">IFR04_009890</name>
</gene>
<protein>
    <submittedName>
        <fullName evidence="3">Uncharacterized protein</fullName>
    </submittedName>
</protein>
<feature type="compositionally biased region" description="Basic and acidic residues" evidence="2">
    <location>
        <begin position="1"/>
        <end position="16"/>
    </location>
</feature>
<dbReference type="AlphaFoldDB" id="A0A8H7TDN6"/>
<dbReference type="OrthoDB" id="3547769at2759"/>
<evidence type="ECO:0000313" key="4">
    <source>
        <dbReference type="Proteomes" id="UP000664132"/>
    </source>
</evidence>
<proteinExistence type="predicted"/>
<feature type="coiled-coil region" evidence="1">
    <location>
        <begin position="63"/>
        <end position="208"/>
    </location>
</feature>